<gene>
    <name evidence="7" type="ORF">AUP44_11070</name>
</gene>
<evidence type="ECO:0000256" key="1">
    <source>
        <dbReference type="ARBA" id="ARBA00000085"/>
    </source>
</evidence>
<dbReference type="Gene3D" id="3.30.565.10">
    <property type="entry name" value="Histidine kinase-like ATPase, C-terminal domain"/>
    <property type="match status" value="1"/>
</dbReference>
<dbReference type="SMART" id="SM00388">
    <property type="entry name" value="HisKA"/>
    <property type="match status" value="1"/>
</dbReference>
<comment type="catalytic activity">
    <reaction evidence="1">
        <text>ATP + protein L-histidine = ADP + protein N-phospho-L-histidine.</text>
        <dbReference type="EC" id="2.7.13.3"/>
    </reaction>
</comment>
<name>A0A162KCE5_9PROT</name>
<dbReference type="GO" id="GO:0005886">
    <property type="term" value="C:plasma membrane"/>
    <property type="evidence" value="ECO:0007669"/>
    <property type="project" value="TreeGrafter"/>
</dbReference>
<keyword evidence="4" id="KW-0418">Kinase</keyword>
<reference evidence="7 8" key="1">
    <citation type="submission" date="2015-12" db="EMBL/GenBank/DDBJ databases">
        <title>Genome sequence of Tistrella mobilis MCCC 1A02139.</title>
        <authorList>
            <person name="Lu L."/>
            <person name="Lai Q."/>
            <person name="Shao Z."/>
            <person name="Qian P."/>
        </authorList>
    </citation>
    <scope>NUCLEOTIDE SEQUENCE [LARGE SCALE GENOMIC DNA]</scope>
    <source>
        <strain evidence="7 8">MCCC 1A02139</strain>
    </source>
</reference>
<dbReference type="Proteomes" id="UP000075787">
    <property type="component" value="Unassembled WGS sequence"/>
</dbReference>
<dbReference type="Gene3D" id="1.10.287.130">
    <property type="match status" value="1"/>
</dbReference>
<sequence>MTTTMTDAATDRDSPDPALPMGRPTAHAVNGLLRSLAALSGAEQAVLLLMQADGSVRRLGKAVPIPGIPAPIFQLPDWVAPNAGARPVAIGTNIRPAALGLPAAMVDVVLVLESGDLRVVLGWSGMPDAAGRTRALTAWSDIAPALDDVVGQYRRHDAEMVRRAAMAHIDADVDRLAETVAAARRLFLARMSHELRTPLNAIIGFSELIRTRALGPQAMDHYLRYVDDIHVSGREMLRLVDDLLDLARVEGHAQPIAPALQDLAALLHAPLDIIRQRAERAGLSLQVDMPAGMPPLRADGAILKQAMLRLLDDALHACRAGGGIRLRAKTREDGSGHIDVETDGRLTVMLRADTMATADAHDVDPSIRQADSTGVNLPLVAEAIERHGGRMTVSPGDMLTRIQIALPGLET</sequence>
<evidence type="ECO:0000256" key="4">
    <source>
        <dbReference type="ARBA" id="ARBA00022777"/>
    </source>
</evidence>
<proteinExistence type="predicted"/>
<accession>A0A162KCE5</accession>
<evidence type="ECO:0000313" key="7">
    <source>
        <dbReference type="EMBL" id="KYO50930.1"/>
    </source>
</evidence>
<dbReference type="PANTHER" id="PTHR43047">
    <property type="entry name" value="TWO-COMPONENT HISTIDINE PROTEIN KINASE"/>
    <property type="match status" value="1"/>
</dbReference>
<dbReference type="EC" id="2.7.13.3" evidence="2"/>
<protein>
    <recommendedName>
        <fullName evidence="2">histidine kinase</fullName>
        <ecNumber evidence="2">2.7.13.3</ecNumber>
    </recommendedName>
</protein>
<dbReference type="InterPro" id="IPR036097">
    <property type="entry name" value="HisK_dim/P_sf"/>
</dbReference>
<dbReference type="InterPro" id="IPR005467">
    <property type="entry name" value="His_kinase_dom"/>
</dbReference>
<dbReference type="AlphaFoldDB" id="A0A162KCE5"/>
<feature type="region of interest" description="Disordered" evidence="5">
    <location>
        <begin position="1"/>
        <end position="23"/>
    </location>
</feature>
<dbReference type="Pfam" id="PF00512">
    <property type="entry name" value="HisKA"/>
    <property type="match status" value="1"/>
</dbReference>
<feature type="domain" description="Histidine kinase" evidence="6">
    <location>
        <begin position="190"/>
        <end position="410"/>
    </location>
</feature>
<evidence type="ECO:0000313" key="8">
    <source>
        <dbReference type="Proteomes" id="UP000075787"/>
    </source>
</evidence>
<dbReference type="PROSITE" id="PS50109">
    <property type="entry name" value="HIS_KIN"/>
    <property type="match status" value="1"/>
</dbReference>
<dbReference type="GeneID" id="97239807"/>
<dbReference type="InterPro" id="IPR003661">
    <property type="entry name" value="HisK_dim/P_dom"/>
</dbReference>
<dbReference type="PANTHER" id="PTHR43047:SF72">
    <property type="entry name" value="OSMOSENSING HISTIDINE PROTEIN KINASE SLN1"/>
    <property type="match status" value="1"/>
</dbReference>
<dbReference type="SUPFAM" id="SSF47384">
    <property type="entry name" value="Homodimeric domain of signal transducing histidine kinase"/>
    <property type="match status" value="1"/>
</dbReference>
<dbReference type="CDD" id="cd00082">
    <property type="entry name" value="HisKA"/>
    <property type="match status" value="1"/>
</dbReference>
<evidence type="ECO:0000256" key="5">
    <source>
        <dbReference type="SAM" id="MobiDB-lite"/>
    </source>
</evidence>
<evidence type="ECO:0000259" key="6">
    <source>
        <dbReference type="PROSITE" id="PS50109"/>
    </source>
</evidence>
<dbReference type="RefSeq" id="WP_062767285.1">
    <property type="nucleotide sequence ID" value="NZ_CP121043.1"/>
</dbReference>
<dbReference type="OrthoDB" id="6115735at2"/>
<dbReference type="GO" id="GO:0009927">
    <property type="term" value="F:histidine phosphotransfer kinase activity"/>
    <property type="evidence" value="ECO:0007669"/>
    <property type="project" value="TreeGrafter"/>
</dbReference>
<dbReference type="GO" id="GO:0000155">
    <property type="term" value="F:phosphorelay sensor kinase activity"/>
    <property type="evidence" value="ECO:0007669"/>
    <property type="project" value="InterPro"/>
</dbReference>
<dbReference type="EMBL" id="LPZR01000187">
    <property type="protein sequence ID" value="KYO50930.1"/>
    <property type="molecule type" value="Genomic_DNA"/>
</dbReference>
<dbReference type="SUPFAM" id="SSF55874">
    <property type="entry name" value="ATPase domain of HSP90 chaperone/DNA topoisomerase II/histidine kinase"/>
    <property type="match status" value="1"/>
</dbReference>
<evidence type="ECO:0000256" key="2">
    <source>
        <dbReference type="ARBA" id="ARBA00012438"/>
    </source>
</evidence>
<keyword evidence="3" id="KW-0808">Transferase</keyword>
<evidence type="ECO:0000256" key="3">
    <source>
        <dbReference type="ARBA" id="ARBA00022679"/>
    </source>
</evidence>
<comment type="caution">
    <text evidence="7">The sequence shown here is derived from an EMBL/GenBank/DDBJ whole genome shotgun (WGS) entry which is preliminary data.</text>
</comment>
<dbReference type="InterPro" id="IPR036890">
    <property type="entry name" value="HATPase_C_sf"/>
</dbReference>
<organism evidence="7 8">
    <name type="scientific">Tistrella mobilis</name>
    <dbReference type="NCBI Taxonomy" id="171437"/>
    <lineage>
        <taxon>Bacteria</taxon>
        <taxon>Pseudomonadati</taxon>
        <taxon>Pseudomonadota</taxon>
        <taxon>Alphaproteobacteria</taxon>
        <taxon>Geminicoccales</taxon>
        <taxon>Geminicoccaceae</taxon>
        <taxon>Tistrella</taxon>
    </lineage>
</organism>